<evidence type="ECO:0000259" key="1">
    <source>
        <dbReference type="Pfam" id="PF12728"/>
    </source>
</evidence>
<dbReference type="AlphaFoldDB" id="A0A1M5NHT0"/>
<dbReference type="Pfam" id="PF12728">
    <property type="entry name" value="HTH_17"/>
    <property type="match status" value="1"/>
</dbReference>
<proteinExistence type="predicted"/>
<dbReference type="InterPro" id="IPR010093">
    <property type="entry name" value="SinI_DNA-bd"/>
</dbReference>
<dbReference type="STRING" id="1122206.SAMN02745753_04662"/>
<evidence type="ECO:0000313" key="2">
    <source>
        <dbReference type="EMBL" id="SHG89080.1"/>
    </source>
</evidence>
<dbReference type="Proteomes" id="UP000184517">
    <property type="component" value="Unassembled WGS sequence"/>
</dbReference>
<evidence type="ECO:0000313" key="3">
    <source>
        <dbReference type="Proteomes" id="UP000184517"/>
    </source>
</evidence>
<gene>
    <name evidence="2" type="ORF">SAMN02745753_04662</name>
</gene>
<protein>
    <submittedName>
        <fullName evidence="2">DNA binding domain-containing protein, excisionase family</fullName>
    </submittedName>
</protein>
<dbReference type="OrthoDB" id="26212at2"/>
<organism evidence="2 3">
    <name type="scientific">Marinomonas polaris DSM 16579</name>
    <dbReference type="NCBI Taxonomy" id="1122206"/>
    <lineage>
        <taxon>Bacteria</taxon>
        <taxon>Pseudomonadati</taxon>
        <taxon>Pseudomonadota</taxon>
        <taxon>Gammaproteobacteria</taxon>
        <taxon>Oceanospirillales</taxon>
        <taxon>Oceanospirillaceae</taxon>
        <taxon>Marinomonas</taxon>
    </lineage>
</organism>
<dbReference type="InterPro" id="IPR041657">
    <property type="entry name" value="HTH_17"/>
</dbReference>
<dbReference type="EMBL" id="FQVF01000040">
    <property type="protein sequence ID" value="SHG89080.1"/>
    <property type="molecule type" value="Genomic_DNA"/>
</dbReference>
<accession>A0A1M5NHT0</accession>
<keyword evidence="3" id="KW-1185">Reference proteome</keyword>
<dbReference type="GO" id="GO:0003677">
    <property type="term" value="F:DNA binding"/>
    <property type="evidence" value="ECO:0007669"/>
    <property type="project" value="InterPro"/>
</dbReference>
<reference evidence="3" key="1">
    <citation type="submission" date="2016-11" db="EMBL/GenBank/DDBJ databases">
        <authorList>
            <person name="Varghese N."/>
            <person name="Submissions S."/>
        </authorList>
    </citation>
    <scope>NUCLEOTIDE SEQUENCE [LARGE SCALE GENOMIC DNA]</scope>
    <source>
        <strain evidence="3">DSM 16579</strain>
    </source>
</reference>
<name>A0A1M5NHT0_9GAMM</name>
<dbReference type="RefSeq" id="WP_072842465.1">
    <property type="nucleotide sequence ID" value="NZ_FQVF01000040.1"/>
</dbReference>
<dbReference type="NCBIfam" id="TIGR01764">
    <property type="entry name" value="excise"/>
    <property type="match status" value="1"/>
</dbReference>
<sequence length="150" mass="16621">MNTAIRIPSQEEAALAKLCSQELAGVLATNGDEQRFSFTDDSGNTHDIKLPKSALNLFVEVLTQLGEGNIVQITPIHAELTTQQAADMLNMSRPTLIKLLDDGAIPFNRKGNRRKVAYVDVMKYKETLLNKRLASLEELSALDQENDMGY</sequence>
<feature type="domain" description="Helix-turn-helix" evidence="1">
    <location>
        <begin position="80"/>
        <end position="126"/>
    </location>
</feature>